<feature type="transmembrane region" description="Helical" evidence="2">
    <location>
        <begin position="20"/>
        <end position="48"/>
    </location>
</feature>
<evidence type="ECO:0000313" key="4">
    <source>
        <dbReference type="EMBL" id="AXO78638.1"/>
    </source>
</evidence>
<keyword evidence="3" id="KW-0496">Mitochondrion</keyword>
<geneLocation type="mitochondrion" evidence="3"/>
<organism evidence="3">
    <name type="scientific">Unio pictorum</name>
    <name type="common">Painter's mussel</name>
    <dbReference type="NCBI Taxonomy" id="55837"/>
    <lineage>
        <taxon>Eukaryota</taxon>
        <taxon>Metazoa</taxon>
        <taxon>Spiralia</taxon>
        <taxon>Lophotrochozoa</taxon>
        <taxon>Mollusca</taxon>
        <taxon>Bivalvia</taxon>
        <taxon>Autobranchia</taxon>
        <taxon>Heteroconchia</taxon>
        <taxon>Palaeoheterodonta</taxon>
        <taxon>Unionida</taxon>
        <taxon>Unionoidea</taxon>
        <taxon>Unionidae</taxon>
        <taxon>Unioninae</taxon>
        <taxon>Unio</taxon>
    </lineage>
</organism>
<dbReference type="EMBL" id="MH349358">
    <property type="protein sequence ID" value="AXO78638.1"/>
    <property type="molecule type" value="Genomic_DNA"/>
</dbReference>
<keyword evidence="2" id="KW-0812">Transmembrane</keyword>
<evidence type="ECO:0000256" key="1">
    <source>
        <dbReference type="SAM" id="MobiDB-lite"/>
    </source>
</evidence>
<keyword evidence="2" id="KW-0472">Membrane</keyword>
<name>A0A346HGT8_UNIPI</name>
<dbReference type="EMBL" id="MH349357">
    <property type="protein sequence ID" value="AXO78624.1"/>
    <property type="molecule type" value="Genomic_DNA"/>
</dbReference>
<evidence type="ECO:0000256" key="2">
    <source>
        <dbReference type="SAM" id="Phobius"/>
    </source>
</evidence>
<sequence>MTITHDLIKWVKHCFGLSPVVAFIIFFIFFFVLSLMVFGLFRAVFLYWSSIYNSTMMVMMGNSWFVDKSVGGGKDEKVVVNSSISLDKNNGEVGTVGFCEQDSQKVVDISTLKDILKDILKEIVKEAVKEAVKSAMVKEAKKKKDGVVGADLTVVKKKSKKVLAKEAGETISEVDNQGTTPTKKKKSKKVELVDKEADLDK</sequence>
<protein>
    <submittedName>
        <fullName evidence="3">M-ORF</fullName>
    </submittedName>
</protein>
<feature type="compositionally biased region" description="Basic and acidic residues" evidence="1">
    <location>
        <begin position="189"/>
        <end position="201"/>
    </location>
</feature>
<evidence type="ECO:0000313" key="3">
    <source>
        <dbReference type="EMBL" id="AXO78624.1"/>
    </source>
</evidence>
<feature type="region of interest" description="Disordered" evidence="1">
    <location>
        <begin position="166"/>
        <end position="201"/>
    </location>
</feature>
<reference evidence="3" key="1">
    <citation type="journal article" date="2018" name="PeerJ">
        <title>Complete paternally inherited mitogenomes of two freshwater mussels Unio pictorum and Sinanodonta woodiana (Bivalvia: Unionidae).</title>
        <authorList>
            <person name="Burzynski A."/>
            <person name="Soroka M."/>
        </authorList>
    </citation>
    <scope>NUCLEOTIDE SEQUENCE</scope>
    <source>
        <strain evidence="4">UP149</strain>
        <strain evidence="3">UP232</strain>
    </source>
</reference>
<keyword evidence="2" id="KW-1133">Transmembrane helix</keyword>
<proteinExistence type="predicted"/>
<dbReference type="AlphaFoldDB" id="A0A346HGT8"/>
<accession>A0A346HGT8</accession>